<dbReference type="KEGG" id="acis:CBP35_13885"/>
<evidence type="ECO:0000256" key="2">
    <source>
        <dbReference type="ARBA" id="ARBA00006679"/>
    </source>
</evidence>
<keyword evidence="6 7" id="KW-0472">Membrane</keyword>
<evidence type="ECO:0000256" key="5">
    <source>
        <dbReference type="ARBA" id="ARBA00022989"/>
    </source>
</evidence>
<keyword evidence="4 7" id="KW-0812">Transmembrane</keyword>
<accession>A0A240UBA4</accession>
<evidence type="ECO:0000256" key="1">
    <source>
        <dbReference type="ARBA" id="ARBA00004651"/>
    </source>
</evidence>
<dbReference type="GO" id="GO:0005886">
    <property type="term" value="C:plasma membrane"/>
    <property type="evidence" value="ECO:0007669"/>
    <property type="project" value="UniProtKB-SubCell"/>
</dbReference>
<protein>
    <submittedName>
        <fullName evidence="8">GntR family transcriptional regulator</fullName>
    </submittedName>
</protein>
<evidence type="ECO:0000256" key="7">
    <source>
        <dbReference type="SAM" id="Phobius"/>
    </source>
</evidence>
<organism evidence="8 9">
    <name type="scientific">Acidovorax carolinensis</name>
    <dbReference type="NCBI Taxonomy" id="553814"/>
    <lineage>
        <taxon>Bacteria</taxon>
        <taxon>Pseudomonadati</taxon>
        <taxon>Pseudomonadota</taxon>
        <taxon>Betaproteobacteria</taxon>
        <taxon>Burkholderiales</taxon>
        <taxon>Comamonadaceae</taxon>
        <taxon>Acidovorax</taxon>
    </lineage>
</organism>
<comment type="subcellular location">
    <subcellularLocation>
        <location evidence="1">Cell membrane</location>
        <topology evidence="1">Multi-pass membrane protein</topology>
    </subcellularLocation>
</comment>
<gene>
    <name evidence="8" type="ORF">CBP36_05050</name>
</gene>
<keyword evidence="3" id="KW-1003">Cell membrane</keyword>
<evidence type="ECO:0000256" key="3">
    <source>
        <dbReference type="ARBA" id="ARBA00022475"/>
    </source>
</evidence>
<dbReference type="OrthoDB" id="280866at2"/>
<name>A0A240UBA4_9BURK</name>
<evidence type="ECO:0000256" key="6">
    <source>
        <dbReference type="ARBA" id="ARBA00023136"/>
    </source>
</evidence>
<feature type="transmembrane region" description="Helical" evidence="7">
    <location>
        <begin position="106"/>
        <end position="124"/>
    </location>
</feature>
<dbReference type="KEGG" id="acip:CBP36_05050"/>
<proteinExistence type="inferred from homology"/>
<dbReference type="InterPro" id="IPR051907">
    <property type="entry name" value="DoxX-like_oxidoreductase"/>
</dbReference>
<sequence>MSNDLGKLILRLTLGILLLLHGIAKLSAGADGISGMVASHGLPGALGYLVYVGEVLAPLLLIVGLWTRPAALAVVINMVVAILLAHMDQLGQLGKSGGWALELQGFFLFTAVAVACLGAGRFSLGGRFN</sequence>
<dbReference type="EMBL" id="CP021366">
    <property type="protein sequence ID" value="ART58310.1"/>
    <property type="molecule type" value="Genomic_DNA"/>
</dbReference>
<dbReference type="PANTHER" id="PTHR33452">
    <property type="entry name" value="OXIDOREDUCTASE CATD-RELATED"/>
    <property type="match status" value="1"/>
</dbReference>
<feature type="transmembrane region" description="Helical" evidence="7">
    <location>
        <begin position="70"/>
        <end position="86"/>
    </location>
</feature>
<dbReference type="Proteomes" id="UP000194440">
    <property type="component" value="Chromosome"/>
</dbReference>
<evidence type="ECO:0000313" key="8">
    <source>
        <dbReference type="EMBL" id="ART58310.1"/>
    </source>
</evidence>
<keyword evidence="9" id="KW-1185">Reference proteome</keyword>
<dbReference type="RefSeq" id="WP_086926786.1">
    <property type="nucleotide sequence ID" value="NZ_CP021362.1"/>
</dbReference>
<feature type="transmembrane region" description="Helical" evidence="7">
    <location>
        <begin position="45"/>
        <end position="63"/>
    </location>
</feature>
<dbReference type="Pfam" id="PF07681">
    <property type="entry name" value="DoxX"/>
    <property type="match status" value="1"/>
</dbReference>
<dbReference type="PANTHER" id="PTHR33452:SF1">
    <property type="entry name" value="INNER MEMBRANE PROTEIN YPHA-RELATED"/>
    <property type="match status" value="1"/>
</dbReference>
<keyword evidence="5 7" id="KW-1133">Transmembrane helix</keyword>
<evidence type="ECO:0000313" key="9">
    <source>
        <dbReference type="Proteomes" id="UP000194440"/>
    </source>
</evidence>
<dbReference type="AlphaFoldDB" id="A0A240UBA4"/>
<reference evidence="8" key="1">
    <citation type="submission" date="2017-05" db="EMBL/GenBank/DDBJ databases">
        <title>Polyphasic characterization of four soil-derived phenanthrene-degrading Acidovorax strains and proposal of Acidovorax phenanthrenivorans sp. nov.</title>
        <authorList>
            <person name="Singleton D."/>
            <person name="Lee J."/>
            <person name="Dickey A.N."/>
            <person name="Stroud A."/>
            <person name="Scholl E.H."/>
            <person name="Wright F.A."/>
            <person name="Aitken M.D."/>
        </authorList>
    </citation>
    <scope>NUCLEOTIDE SEQUENCE</scope>
    <source>
        <strain evidence="8">P4</strain>
    </source>
</reference>
<evidence type="ECO:0000256" key="4">
    <source>
        <dbReference type="ARBA" id="ARBA00022692"/>
    </source>
</evidence>
<dbReference type="InterPro" id="IPR032808">
    <property type="entry name" value="DoxX"/>
</dbReference>
<comment type="similarity">
    <text evidence="2">Belongs to the DoxX family.</text>
</comment>